<dbReference type="SUPFAM" id="SSF82861">
    <property type="entry name" value="Mechanosensitive channel protein MscS (YggB), transmembrane region"/>
    <property type="match status" value="1"/>
</dbReference>
<protein>
    <submittedName>
        <fullName evidence="10">Mechanosensitive ion channel protein MscS</fullName>
    </submittedName>
</protein>
<feature type="transmembrane region" description="Helical" evidence="7">
    <location>
        <begin position="182"/>
        <end position="208"/>
    </location>
</feature>
<dbReference type="Gene3D" id="3.30.70.100">
    <property type="match status" value="1"/>
</dbReference>
<dbReference type="KEGG" id="maer:DAI18_13525"/>
<feature type="transmembrane region" description="Helical" evidence="7">
    <location>
        <begin position="146"/>
        <end position="170"/>
    </location>
</feature>
<comment type="subcellular location">
    <subcellularLocation>
        <location evidence="1">Cell membrane</location>
        <topology evidence="1">Multi-pass membrane protein</topology>
    </subcellularLocation>
</comment>
<keyword evidence="6 7" id="KW-0472">Membrane</keyword>
<dbReference type="Pfam" id="PF21082">
    <property type="entry name" value="MS_channel_3rd"/>
    <property type="match status" value="1"/>
</dbReference>
<comment type="similarity">
    <text evidence="2">Belongs to the MscS (TC 1.A.23) family.</text>
</comment>
<keyword evidence="11" id="KW-1185">Reference proteome</keyword>
<dbReference type="InterPro" id="IPR052702">
    <property type="entry name" value="MscS-like_channel"/>
</dbReference>
<evidence type="ECO:0000259" key="9">
    <source>
        <dbReference type="Pfam" id="PF21082"/>
    </source>
</evidence>
<evidence type="ECO:0000256" key="3">
    <source>
        <dbReference type="ARBA" id="ARBA00022475"/>
    </source>
</evidence>
<feature type="domain" description="Mechanosensitive ion channel MscS" evidence="8">
    <location>
        <begin position="271"/>
        <end position="336"/>
    </location>
</feature>
<dbReference type="InterPro" id="IPR011066">
    <property type="entry name" value="MscS_channel_C_sf"/>
</dbReference>
<name>A0A2S0PC56_9NEIS</name>
<keyword evidence="4 7" id="KW-0812">Transmembrane</keyword>
<evidence type="ECO:0000256" key="6">
    <source>
        <dbReference type="ARBA" id="ARBA00023136"/>
    </source>
</evidence>
<feature type="transmembrane region" description="Helical" evidence="7">
    <location>
        <begin position="107"/>
        <end position="134"/>
    </location>
</feature>
<accession>A0A2S0PC56</accession>
<dbReference type="Pfam" id="PF00924">
    <property type="entry name" value="MS_channel_2nd"/>
    <property type="match status" value="1"/>
</dbReference>
<dbReference type="InterPro" id="IPR049278">
    <property type="entry name" value="MS_channel_C"/>
</dbReference>
<dbReference type="OrthoDB" id="9809206at2"/>
<keyword evidence="3" id="KW-1003">Cell membrane</keyword>
<feature type="transmembrane region" description="Helical" evidence="7">
    <location>
        <begin position="41"/>
        <end position="59"/>
    </location>
</feature>
<dbReference type="InterPro" id="IPR010920">
    <property type="entry name" value="LSM_dom_sf"/>
</dbReference>
<evidence type="ECO:0000256" key="1">
    <source>
        <dbReference type="ARBA" id="ARBA00004651"/>
    </source>
</evidence>
<dbReference type="InterPro" id="IPR006685">
    <property type="entry name" value="MscS_channel_2nd"/>
</dbReference>
<dbReference type="STRING" id="1122240.GCA_000620105_01580"/>
<gene>
    <name evidence="10" type="ORF">DAI18_13525</name>
</gene>
<proteinExistence type="inferred from homology"/>
<keyword evidence="5 7" id="KW-1133">Transmembrane helix</keyword>
<organism evidence="10 11">
    <name type="scientific">Microvirgula aerodenitrificans</name>
    <dbReference type="NCBI Taxonomy" id="57480"/>
    <lineage>
        <taxon>Bacteria</taxon>
        <taxon>Pseudomonadati</taxon>
        <taxon>Pseudomonadota</taxon>
        <taxon>Betaproteobacteria</taxon>
        <taxon>Neisseriales</taxon>
        <taxon>Aquaspirillaceae</taxon>
        <taxon>Microvirgula</taxon>
    </lineage>
</organism>
<dbReference type="RefSeq" id="WP_051528772.1">
    <property type="nucleotide sequence ID" value="NZ_CAURZP010000015.1"/>
</dbReference>
<dbReference type="Gene3D" id="2.30.30.60">
    <property type="match status" value="1"/>
</dbReference>
<dbReference type="GO" id="GO:0008381">
    <property type="term" value="F:mechanosensitive monoatomic ion channel activity"/>
    <property type="evidence" value="ECO:0007669"/>
    <property type="project" value="UniProtKB-ARBA"/>
</dbReference>
<dbReference type="GO" id="GO:0005886">
    <property type="term" value="C:plasma membrane"/>
    <property type="evidence" value="ECO:0007669"/>
    <property type="project" value="UniProtKB-SubCell"/>
</dbReference>
<evidence type="ECO:0000256" key="4">
    <source>
        <dbReference type="ARBA" id="ARBA00022692"/>
    </source>
</evidence>
<evidence type="ECO:0000256" key="5">
    <source>
        <dbReference type="ARBA" id="ARBA00022989"/>
    </source>
</evidence>
<feature type="transmembrane region" description="Helical" evidence="7">
    <location>
        <begin position="229"/>
        <end position="248"/>
    </location>
</feature>
<dbReference type="InterPro" id="IPR023408">
    <property type="entry name" value="MscS_beta-dom_sf"/>
</dbReference>
<dbReference type="EMBL" id="CP028519">
    <property type="protein sequence ID" value="AVY94946.1"/>
    <property type="molecule type" value="Genomic_DNA"/>
</dbReference>
<reference evidence="10 11" key="1">
    <citation type="submission" date="2018-04" db="EMBL/GenBank/DDBJ databases">
        <title>Denitrifier Microvirgula.</title>
        <authorList>
            <person name="Anderson E."/>
            <person name="Jang J."/>
            <person name="Ishii S."/>
        </authorList>
    </citation>
    <scope>NUCLEOTIDE SEQUENCE [LARGE SCALE GENOMIC DNA]</scope>
    <source>
        <strain evidence="10 11">BE2.4</strain>
    </source>
</reference>
<evidence type="ECO:0000256" key="2">
    <source>
        <dbReference type="ARBA" id="ARBA00008017"/>
    </source>
</evidence>
<evidence type="ECO:0000313" key="11">
    <source>
        <dbReference type="Proteomes" id="UP000244173"/>
    </source>
</evidence>
<dbReference type="AlphaFoldDB" id="A0A2S0PC56"/>
<dbReference type="InterPro" id="IPR011014">
    <property type="entry name" value="MscS_channel_TM-2"/>
</dbReference>
<dbReference type="PANTHER" id="PTHR30347:SF1">
    <property type="entry name" value="MECHANOSENSITIVE CHANNEL MSCK"/>
    <property type="match status" value="1"/>
</dbReference>
<feature type="transmembrane region" description="Helical" evidence="7">
    <location>
        <begin position="260"/>
        <end position="283"/>
    </location>
</feature>
<dbReference type="SUPFAM" id="SSF82689">
    <property type="entry name" value="Mechanosensitive channel protein MscS (YggB), C-terminal domain"/>
    <property type="match status" value="1"/>
</dbReference>
<dbReference type="Gene3D" id="1.10.287.1260">
    <property type="match status" value="1"/>
</dbReference>
<dbReference type="SUPFAM" id="SSF50182">
    <property type="entry name" value="Sm-like ribonucleoproteins"/>
    <property type="match status" value="1"/>
</dbReference>
<sequence>MPTPDPLSQYAAPIDRLMEAQADKFDLIVALLTRPRGLAELALVLAFVYLGVLVSRWTRKRALAGNPQRLERLLPYLCQRIVLPLSAGLLCAAAAVINIRLFQQPHFGVLLIGTVLLFWMMVIRVATAVVRSVLPKGKIEQGTEHTLSAILWVGFISYMLGFDGALFEWLDSVSFHIGKNRLTLFMIVNALIWVSVVVFVALWVSRIIDSRMMKLSHLDLSFRIVISKIIRTGLMVAAVLIALPIVGIDLTVLSVFSGALGVGLGFGLQKIASNYVSGFIILLERSVRIGDRIVVDNRTGVIREITSRYLVLRQSDGTEALIPNDTMIANTVVNTSYSDRAIWVSQDVGVAYDTDLELAMQLMIEAAQEAPRVMKDPGPGAYVIAFGDSSITLTVGYWIGDPENGSFGPKSAINLGIWRKFKANGIEMPFPQREVRVIGELAVAPQPAPPRTEASDESK</sequence>
<dbReference type="Proteomes" id="UP000244173">
    <property type="component" value="Chromosome"/>
</dbReference>
<evidence type="ECO:0000259" key="8">
    <source>
        <dbReference type="Pfam" id="PF00924"/>
    </source>
</evidence>
<dbReference type="PANTHER" id="PTHR30347">
    <property type="entry name" value="POTASSIUM CHANNEL RELATED"/>
    <property type="match status" value="1"/>
</dbReference>
<feature type="domain" description="Mechanosensitive ion channel MscS C-terminal" evidence="9">
    <location>
        <begin position="347"/>
        <end position="428"/>
    </location>
</feature>
<feature type="transmembrane region" description="Helical" evidence="7">
    <location>
        <begin position="80"/>
        <end position="101"/>
    </location>
</feature>
<evidence type="ECO:0000313" key="10">
    <source>
        <dbReference type="EMBL" id="AVY94946.1"/>
    </source>
</evidence>
<evidence type="ECO:0000256" key="7">
    <source>
        <dbReference type="SAM" id="Phobius"/>
    </source>
</evidence>